<dbReference type="AlphaFoldDB" id="E3ELB4"/>
<dbReference type="OrthoDB" id="1785868at2"/>
<geneLocation type="plasmid" evidence="2 3">
    <name>pSC2</name>
</geneLocation>
<evidence type="ECO:0000313" key="3">
    <source>
        <dbReference type="Proteomes" id="UP000006868"/>
    </source>
</evidence>
<evidence type="ECO:0000256" key="1">
    <source>
        <dbReference type="SAM" id="MobiDB-lite"/>
    </source>
</evidence>
<protein>
    <submittedName>
        <fullName evidence="2">Uncharacterized protein</fullName>
    </submittedName>
</protein>
<dbReference type="RefSeq" id="WP_013386360.1">
    <property type="nucleotide sequence ID" value="NC_014628.2"/>
</dbReference>
<feature type="region of interest" description="Disordered" evidence="1">
    <location>
        <begin position="71"/>
        <end position="102"/>
    </location>
</feature>
<organism evidence="2 3">
    <name type="scientific">Paenibacillus polymyxa (strain SC2)</name>
    <name type="common">Bacillus polymyxa</name>
    <dbReference type="NCBI Taxonomy" id="886882"/>
    <lineage>
        <taxon>Bacteria</taxon>
        <taxon>Bacillati</taxon>
        <taxon>Bacillota</taxon>
        <taxon>Bacilli</taxon>
        <taxon>Bacillales</taxon>
        <taxon>Paenibacillaceae</taxon>
        <taxon>Paenibacillus</taxon>
    </lineage>
</organism>
<dbReference type="KEGG" id="ppm:PPSC2_28450"/>
<sequence length="250" mass="28948">MSYVKMFEMVKNEMIEVLEDTTLDNFPEKIDVLSAHIDLMHSLTRLTFYKQNESVSNELLTDKMNADVSLNSSESKGDFESLQETQDTKFSTEEPIKDLPPSLKDDGGRSMYLFERKLEGGYVAKINGYVPEAIIRKQGLQHHDYVYAQEIESSGERKRFLYSLAKRAEESAPTDRVQISLCMLESRGKQLIVRESMDSTGEDFFKKHPNLEFVIQERDITRLFLEEGDLVDIAFYEGNIENQKVIWVHH</sequence>
<evidence type="ECO:0000313" key="2">
    <source>
        <dbReference type="EMBL" id="ADO59946.1"/>
    </source>
</evidence>
<gene>
    <name evidence="2" type="ORF">PPSC2_28450</name>
</gene>
<name>E3ELB4_PAEPS</name>
<dbReference type="eggNOG" id="ENOG50307IH">
    <property type="taxonomic scope" value="Bacteria"/>
</dbReference>
<dbReference type="EMBL" id="CP002214">
    <property type="protein sequence ID" value="ADO59946.1"/>
    <property type="molecule type" value="Genomic_DNA"/>
</dbReference>
<keyword evidence="2" id="KW-0614">Plasmid</keyword>
<dbReference type="PATRIC" id="fig|886882.15.peg.6035"/>
<proteinExistence type="predicted"/>
<accession>E3ELB4</accession>
<feature type="compositionally biased region" description="Basic and acidic residues" evidence="1">
    <location>
        <begin position="86"/>
        <end position="102"/>
    </location>
</feature>
<dbReference type="Proteomes" id="UP000006868">
    <property type="component" value="Plasmid pSC2"/>
</dbReference>
<dbReference type="HOGENOM" id="CLU_1110558_0_0_9"/>
<reference evidence="2 3" key="1">
    <citation type="journal article" date="2011" name="J. Bacteriol.">
        <title>Complete genome sequence of Paenibacillus polymyxa SC2, a strain of plant growth-promoting Rhizobacterium with broad-spectrum antimicrobial activity.</title>
        <authorList>
            <person name="Ma M."/>
            <person name="Wang C."/>
            <person name="Ding Y."/>
            <person name="Li L."/>
            <person name="Shen D."/>
            <person name="Jiang X."/>
            <person name="Guan D."/>
            <person name="Cao F."/>
            <person name="Chen H."/>
            <person name="Feng R."/>
            <person name="Wang X."/>
            <person name="Ge Y."/>
            <person name="Yao L."/>
            <person name="Bing X."/>
            <person name="Yang X."/>
            <person name="Li J."/>
            <person name="Du B."/>
        </authorList>
    </citation>
    <scope>NUCLEOTIDE SEQUENCE [LARGE SCALE GENOMIC DNA]</scope>
    <source>
        <strain evidence="2 3">SC2</strain>
        <plasmid evidence="3">pSC2</plasmid>
    </source>
</reference>